<sequence>MIQKQKQEQQRDTSKQAKRQIQMKSVSLDEVMQDLLIVPVEEEDSLRMKWFAVARMSLR</sequence>
<dbReference type="AlphaFoldDB" id="A0AAV9VVN1"/>
<dbReference type="EMBL" id="JAVHJL010000009">
    <property type="protein sequence ID" value="KAK6497509.1"/>
    <property type="molecule type" value="Genomic_DNA"/>
</dbReference>
<accession>A0AAV9VVN1</accession>
<organism evidence="2 3">
    <name type="scientific">Arthrobotrys musiformis</name>
    <dbReference type="NCBI Taxonomy" id="47236"/>
    <lineage>
        <taxon>Eukaryota</taxon>
        <taxon>Fungi</taxon>
        <taxon>Dikarya</taxon>
        <taxon>Ascomycota</taxon>
        <taxon>Pezizomycotina</taxon>
        <taxon>Orbiliomycetes</taxon>
        <taxon>Orbiliales</taxon>
        <taxon>Orbiliaceae</taxon>
        <taxon>Arthrobotrys</taxon>
    </lineage>
</organism>
<protein>
    <submittedName>
        <fullName evidence="2">Uncharacterized protein</fullName>
    </submittedName>
</protein>
<feature type="compositionally biased region" description="Basic and acidic residues" evidence="1">
    <location>
        <begin position="1"/>
        <end position="15"/>
    </location>
</feature>
<evidence type="ECO:0000313" key="2">
    <source>
        <dbReference type="EMBL" id="KAK6497509.1"/>
    </source>
</evidence>
<reference evidence="2 3" key="1">
    <citation type="submission" date="2023-08" db="EMBL/GenBank/DDBJ databases">
        <authorList>
            <person name="Palmer J.M."/>
        </authorList>
    </citation>
    <scope>NUCLEOTIDE SEQUENCE [LARGE SCALE GENOMIC DNA]</scope>
    <source>
        <strain evidence="2 3">TWF481</strain>
    </source>
</reference>
<keyword evidence="3" id="KW-1185">Reference proteome</keyword>
<name>A0AAV9VVN1_9PEZI</name>
<proteinExistence type="predicted"/>
<feature type="region of interest" description="Disordered" evidence="1">
    <location>
        <begin position="1"/>
        <end position="21"/>
    </location>
</feature>
<evidence type="ECO:0000313" key="3">
    <source>
        <dbReference type="Proteomes" id="UP001370758"/>
    </source>
</evidence>
<gene>
    <name evidence="2" type="ORF">TWF481_011916</name>
</gene>
<evidence type="ECO:0000256" key="1">
    <source>
        <dbReference type="SAM" id="MobiDB-lite"/>
    </source>
</evidence>
<dbReference type="Proteomes" id="UP001370758">
    <property type="component" value="Unassembled WGS sequence"/>
</dbReference>
<comment type="caution">
    <text evidence="2">The sequence shown here is derived from an EMBL/GenBank/DDBJ whole genome shotgun (WGS) entry which is preliminary data.</text>
</comment>